<reference evidence="1 2" key="1">
    <citation type="submission" date="2016-10" db="EMBL/GenBank/DDBJ databases">
        <authorList>
            <person name="de Groot N.N."/>
        </authorList>
    </citation>
    <scope>NUCLEOTIDE SEQUENCE [LARGE SCALE GENOMIC DNA]</scope>
    <source>
        <strain evidence="1 2">CGMCC 4.2026</strain>
    </source>
</reference>
<accession>A0A1H8SKQ3</accession>
<dbReference type="AlphaFoldDB" id="A0A1H8SKQ3"/>
<name>A0A1H8SKQ3_9ACTN</name>
<dbReference type="Proteomes" id="UP000181951">
    <property type="component" value="Unassembled WGS sequence"/>
</dbReference>
<dbReference type="RefSeq" id="WP_107451483.1">
    <property type="nucleotide sequence ID" value="NZ_FODD01000043.1"/>
</dbReference>
<keyword evidence="2" id="KW-1185">Reference proteome</keyword>
<sequence>MDEFTEALIERVRAARAALRAAAESTDVLGTRGALDELESALQLAREHGVEVPPIGDGSSGRVGS</sequence>
<evidence type="ECO:0000313" key="1">
    <source>
        <dbReference type="EMBL" id="SEO79262.1"/>
    </source>
</evidence>
<organism evidence="1 2">
    <name type="scientific">Actinacidiphila rubida</name>
    <dbReference type="NCBI Taxonomy" id="310780"/>
    <lineage>
        <taxon>Bacteria</taxon>
        <taxon>Bacillati</taxon>
        <taxon>Actinomycetota</taxon>
        <taxon>Actinomycetes</taxon>
        <taxon>Kitasatosporales</taxon>
        <taxon>Streptomycetaceae</taxon>
        <taxon>Actinacidiphila</taxon>
    </lineage>
</organism>
<proteinExistence type="predicted"/>
<evidence type="ECO:0000313" key="2">
    <source>
        <dbReference type="Proteomes" id="UP000181951"/>
    </source>
</evidence>
<dbReference type="EMBL" id="FODD01000043">
    <property type="protein sequence ID" value="SEO79262.1"/>
    <property type="molecule type" value="Genomic_DNA"/>
</dbReference>
<protein>
    <submittedName>
        <fullName evidence="1">Uncharacterized protein</fullName>
    </submittedName>
</protein>
<dbReference type="STRING" id="310780.SAMN05216267_104340"/>
<gene>
    <name evidence="1" type="ORF">SAMN05216267_104340</name>
</gene>